<dbReference type="OrthoDB" id="5843397at2759"/>
<dbReference type="AlphaFoldDB" id="A0A913ZNM7"/>
<dbReference type="InterPro" id="IPR003599">
    <property type="entry name" value="Ig_sub"/>
</dbReference>
<keyword evidence="2" id="KW-0472">Membrane</keyword>
<feature type="transmembrane region" description="Helical" evidence="2">
    <location>
        <begin position="340"/>
        <end position="363"/>
    </location>
</feature>
<feature type="domain" description="Ig-like" evidence="3">
    <location>
        <begin position="177"/>
        <end position="269"/>
    </location>
</feature>
<organism evidence="4 5">
    <name type="scientific">Patiria miniata</name>
    <name type="common">Bat star</name>
    <name type="synonym">Asterina miniata</name>
    <dbReference type="NCBI Taxonomy" id="46514"/>
    <lineage>
        <taxon>Eukaryota</taxon>
        <taxon>Metazoa</taxon>
        <taxon>Echinodermata</taxon>
        <taxon>Eleutherozoa</taxon>
        <taxon>Asterozoa</taxon>
        <taxon>Asteroidea</taxon>
        <taxon>Valvatacea</taxon>
        <taxon>Valvatida</taxon>
        <taxon>Asterinidae</taxon>
        <taxon>Patiria</taxon>
    </lineage>
</organism>
<protein>
    <recommendedName>
        <fullName evidence="3">Ig-like domain-containing protein</fullName>
    </recommendedName>
</protein>
<evidence type="ECO:0000313" key="4">
    <source>
        <dbReference type="EnsemblMetazoa" id="XP_038053337.1"/>
    </source>
</evidence>
<proteinExistence type="predicted"/>
<keyword evidence="2" id="KW-0812">Transmembrane</keyword>
<dbReference type="RefSeq" id="XP_038053337.1">
    <property type="nucleotide sequence ID" value="XM_038197409.1"/>
</dbReference>
<sequence>MTYYERSTQNWAALFYKDSCDIYLDWSCTAMESTVTLLVVLLVSVHTQAQTTSPVPVAVMFVGPQQNANSGSTVRLNCSIEYQASANISLQILHEGNEIIMQEMISAMTTHQSSRYQLSVAQPESSKFLVFLDILNVGRADSGTYTCKATRDAASQVTTEEAIVELQINYLPPRKYPLCSTLGEALPEPIRQGQVVTLLCSSRTSEPTVVLNWFYAGGTDVRSVTETESENYVQSELTVALLYPSTGEAPVFRCEATSDAFTEYRSSCTRGPFNIAPPTENETIAPASGPPSSTSAAVEGANDSTGENSQPSVASPAPSESSQSATPPPTSDSNQLLSNASWMLVIIIVLACLLLISVIINIFSIVRRRRGGSALTISQDDHYQGLDKVDEKGTYTSLTTPALSLQAINKKSEVLQASDATKDSEQDYAQVDLSPNSESKPIHLEDPKYVNYKKRKPKRP</sequence>
<feature type="domain" description="Ig-like" evidence="3">
    <location>
        <begin position="56"/>
        <end position="164"/>
    </location>
</feature>
<dbReference type="SMART" id="SM00409">
    <property type="entry name" value="IG"/>
    <property type="match status" value="1"/>
</dbReference>
<reference evidence="4" key="1">
    <citation type="submission" date="2022-11" db="UniProtKB">
        <authorList>
            <consortium name="EnsemblMetazoa"/>
        </authorList>
    </citation>
    <scope>IDENTIFICATION</scope>
</reference>
<dbReference type="OMA" id="TARMECS"/>
<keyword evidence="5" id="KW-1185">Reference proteome</keyword>
<feature type="compositionally biased region" description="Basic residues" evidence="1">
    <location>
        <begin position="451"/>
        <end position="460"/>
    </location>
</feature>
<dbReference type="PROSITE" id="PS50835">
    <property type="entry name" value="IG_LIKE"/>
    <property type="match status" value="2"/>
</dbReference>
<evidence type="ECO:0000259" key="3">
    <source>
        <dbReference type="PROSITE" id="PS50835"/>
    </source>
</evidence>
<dbReference type="PANTHER" id="PTHR45889:SF8">
    <property type="entry name" value="IG-LIKE DOMAIN-CONTAINING PROTEIN"/>
    <property type="match status" value="1"/>
</dbReference>
<evidence type="ECO:0000256" key="1">
    <source>
        <dbReference type="SAM" id="MobiDB-lite"/>
    </source>
</evidence>
<accession>A0A913ZNM7</accession>
<dbReference type="Proteomes" id="UP000887568">
    <property type="component" value="Unplaced"/>
</dbReference>
<dbReference type="GeneID" id="119725823"/>
<keyword evidence="2" id="KW-1133">Transmembrane helix</keyword>
<evidence type="ECO:0000256" key="2">
    <source>
        <dbReference type="SAM" id="Phobius"/>
    </source>
</evidence>
<dbReference type="Pfam" id="PF13895">
    <property type="entry name" value="Ig_2"/>
    <property type="match status" value="1"/>
</dbReference>
<feature type="region of interest" description="Disordered" evidence="1">
    <location>
        <begin position="272"/>
        <end position="333"/>
    </location>
</feature>
<dbReference type="InterPro" id="IPR036179">
    <property type="entry name" value="Ig-like_dom_sf"/>
</dbReference>
<dbReference type="PANTHER" id="PTHR45889">
    <property type="entry name" value="IG-LIKE DOMAIN-CONTAINING PROTEIN"/>
    <property type="match status" value="1"/>
</dbReference>
<evidence type="ECO:0000313" key="5">
    <source>
        <dbReference type="Proteomes" id="UP000887568"/>
    </source>
</evidence>
<feature type="compositionally biased region" description="Low complexity" evidence="1">
    <location>
        <begin position="285"/>
        <end position="297"/>
    </location>
</feature>
<dbReference type="InterPro" id="IPR013783">
    <property type="entry name" value="Ig-like_fold"/>
</dbReference>
<dbReference type="SUPFAM" id="SSF48726">
    <property type="entry name" value="Immunoglobulin"/>
    <property type="match status" value="2"/>
</dbReference>
<feature type="region of interest" description="Disordered" evidence="1">
    <location>
        <begin position="417"/>
        <end position="460"/>
    </location>
</feature>
<dbReference type="EnsemblMetazoa" id="XM_038197409.1">
    <property type="protein sequence ID" value="XP_038053337.1"/>
    <property type="gene ID" value="LOC119725823"/>
</dbReference>
<feature type="compositionally biased region" description="Low complexity" evidence="1">
    <location>
        <begin position="309"/>
        <end position="325"/>
    </location>
</feature>
<dbReference type="InterPro" id="IPR007110">
    <property type="entry name" value="Ig-like_dom"/>
</dbReference>
<dbReference type="Gene3D" id="2.60.40.10">
    <property type="entry name" value="Immunoglobulins"/>
    <property type="match status" value="2"/>
</dbReference>
<name>A0A913ZNM7_PATMI</name>